<dbReference type="Gene3D" id="3.40.190.10">
    <property type="entry name" value="Periplasmic binding protein-like II"/>
    <property type="match status" value="2"/>
</dbReference>
<dbReference type="PANTHER" id="PTHR35841">
    <property type="entry name" value="PHOSPHONATES-BINDING PERIPLASMIC PROTEIN"/>
    <property type="match status" value="1"/>
</dbReference>
<organism evidence="2 3">
    <name type="scientific">Oceaniradius stylonematis</name>
    <dbReference type="NCBI Taxonomy" id="2184161"/>
    <lineage>
        <taxon>Bacteria</taxon>
        <taxon>Pseudomonadati</taxon>
        <taxon>Pseudomonadota</taxon>
        <taxon>Alphaproteobacteria</taxon>
        <taxon>Hyphomicrobiales</taxon>
        <taxon>Ahrensiaceae</taxon>
        <taxon>Oceaniradius</taxon>
    </lineage>
</organism>
<feature type="compositionally biased region" description="Basic residues" evidence="1">
    <location>
        <begin position="33"/>
        <end position="45"/>
    </location>
</feature>
<comment type="caution">
    <text evidence="2">The sequence shown here is derived from an EMBL/GenBank/DDBJ whole genome shotgun (WGS) entry which is preliminary data.</text>
</comment>
<evidence type="ECO:0000256" key="1">
    <source>
        <dbReference type="SAM" id="MobiDB-lite"/>
    </source>
</evidence>
<evidence type="ECO:0000313" key="3">
    <source>
        <dbReference type="Proteomes" id="UP000246132"/>
    </source>
</evidence>
<reference evidence="2 3" key="1">
    <citation type="journal article" date="2018" name="Int. J. Syst. Bacteriol.">
        <title>Oceaniradius stylonemae gen. nov., sp. nov., isolated from a red alga, Stylonema cornu-cervi.</title>
        <authorList>
            <person name="Jeong S."/>
        </authorList>
    </citation>
    <scope>NUCLEOTIDE SEQUENCE [LARGE SCALE GENOMIC DNA]</scope>
    <source>
        <strain evidence="2 3">StC1</strain>
    </source>
</reference>
<dbReference type="Proteomes" id="UP000246132">
    <property type="component" value="Unassembled WGS sequence"/>
</dbReference>
<sequence length="304" mass="32910">MCTAITGRFSAPMRCRPRNQWCIRCADGPTRRPWRPARSSRHRPRLPPVPAMQCRSPQGPTADRPVMIACLPMYDWPERRAETDALWTRLCDALRDEGFDAPDALTRAGDLEGAWLGPDLLLGETCSYPLETVLRGRVRYVATPIHDAPGCGHGTYRSVIVARGRGDDAAPPANAGSILPTSLEGPLAANAPESMSGFVALRRDMARAGRLFPEPTLWTGSHRASIRAVADGEAACAAIDCVTWQIAKDHEPAAQKVHVIGWTAERPGLPLITNAAMSDADMARLRTAVAAAMPAVVLDPPTER</sequence>
<accession>A0A3A8ADZ3</accession>
<gene>
    <name evidence="2" type="ORF">DEM25_000695</name>
</gene>
<name>A0A3A8ADZ3_9HYPH</name>
<dbReference type="PANTHER" id="PTHR35841:SF1">
    <property type="entry name" value="PHOSPHONATES-BINDING PERIPLASMIC PROTEIN"/>
    <property type="match status" value="1"/>
</dbReference>
<dbReference type="AlphaFoldDB" id="A0A3A8ADZ3"/>
<dbReference type="EMBL" id="QFWV02000001">
    <property type="protein sequence ID" value="RKF08547.1"/>
    <property type="molecule type" value="Genomic_DNA"/>
</dbReference>
<protein>
    <submittedName>
        <fullName evidence="2">Phosphate ABC transporter substrate-binding protein</fullName>
    </submittedName>
</protein>
<feature type="region of interest" description="Disordered" evidence="1">
    <location>
        <begin position="33"/>
        <end position="60"/>
    </location>
</feature>
<keyword evidence="3" id="KW-1185">Reference proteome</keyword>
<proteinExistence type="predicted"/>
<evidence type="ECO:0000313" key="2">
    <source>
        <dbReference type="EMBL" id="RKF08547.1"/>
    </source>
</evidence>
<dbReference type="Pfam" id="PF12974">
    <property type="entry name" value="Phosphonate-bd"/>
    <property type="match status" value="1"/>
</dbReference>